<evidence type="ECO:0000259" key="4">
    <source>
        <dbReference type="PROSITE" id="PS50102"/>
    </source>
</evidence>
<dbReference type="OrthoDB" id="1875751at2759"/>
<dbReference type="GO" id="GO:0003723">
    <property type="term" value="F:RNA binding"/>
    <property type="evidence" value="ECO:0007669"/>
    <property type="project" value="UniProtKB-UniRule"/>
</dbReference>
<dbReference type="SMART" id="SM00360">
    <property type="entry name" value="RRM"/>
    <property type="match status" value="2"/>
</dbReference>
<evidence type="ECO:0000256" key="3">
    <source>
        <dbReference type="SAM" id="MobiDB-lite"/>
    </source>
</evidence>
<feature type="domain" description="RRM" evidence="4">
    <location>
        <begin position="73"/>
        <end position="170"/>
    </location>
</feature>
<dbReference type="Gene3D" id="3.30.70.330">
    <property type="match status" value="2"/>
</dbReference>
<dbReference type="SUPFAM" id="SSF54928">
    <property type="entry name" value="RNA-binding domain, RBD"/>
    <property type="match status" value="2"/>
</dbReference>
<dbReference type="GO" id="GO:0005634">
    <property type="term" value="C:nucleus"/>
    <property type="evidence" value="ECO:0007669"/>
    <property type="project" value="TreeGrafter"/>
</dbReference>
<accession>A0A2I0X460</accession>
<feature type="domain" description="RRM" evidence="4">
    <location>
        <begin position="161"/>
        <end position="240"/>
    </location>
</feature>
<name>A0A2I0X460_9ASPA</name>
<feature type="region of interest" description="Disordered" evidence="3">
    <location>
        <begin position="1"/>
        <end position="29"/>
    </location>
</feature>
<dbReference type="EMBL" id="KZ502164">
    <property type="protein sequence ID" value="PKU82696.1"/>
    <property type="molecule type" value="Genomic_DNA"/>
</dbReference>
<sequence>MMESETNDSADNEGADYGEPSKSNIQSEDQHLRSLLTDLNKDQLVDIVVELGMKIPQAAEEIRGAARHTARHRKLIVHGLGEKTTSETLGNAFSSYGEVEDAYVVVDIATGKSRSVGIITFKSLESVKKALEKPKTWVDGRLAYQLPAPEAQIADADVDPRNLFVTRISSDVTNNKFLRFFKKYGEIEKGSLFFDRSTRTSSGTGYVTFKTVEAAKAAIADPNKILAGNKISVDINWLKKKEKEVQEEESVTNAPHVHNSPSAIAPQHDGLQSQVPRPHFSAYEPHAIPLPNQPPTVANQPQEPHGIPLTHQPPTIAYQPHFRGYESYGIPLPYQPPTVAYQPHFSGYEAYGIPLAHQPPTVAYQPHFSGYEAYGIPLAHQPPTVAYQPHFSGYEAYGIPVAYQPPTIAYQPHFSGYETYGIPLAYQPPTIAYPAPTRAYRAYPPATRAYQPRTGAYRAYPPSTGAYQRPT</sequence>
<dbReference type="AlphaFoldDB" id="A0A2I0X460"/>
<feature type="compositionally biased region" description="Acidic residues" evidence="3">
    <location>
        <begin position="1"/>
        <end position="16"/>
    </location>
</feature>
<evidence type="ECO:0000313" key="6">
    <source>
        <dbReference type="Proteomes" id="UP000233837"/>
    </source>
</evidence>
<dbReference type="PANTHER" id="PTHR48024">
    <property type="entry name" value="GEO13361P1-RELATED"/>
    <property type="match status" value="1"/>
</dbReference>
<dbReference type="GO" id="GO:1990904">
    <property type="term" value="C:ribonucleoprotein complex"/>
    <property type="evidence" value="ECO:0007669"/>
    <property type="project" value="UniProtKB-KW"/>
</dbReference>
<reference evidence="5 6" key="2">
    <citation type="journal article" date="2017" name="Nature">
        <title>The Apostasia genome and the evolution of orchids.</title>
        <authorList>
            <person name="Zhang G.Q."/>
            <person name="Liu K.W."/>
            <person name="Li Z."/>
            <person name="Lohaus R."/>
            <person name="Hsiao Y.Y."/>
            <person name="Niu S.C."/>
            <person name="Wang J.Y."/>
            <person name="Lin Y.C."/>
            <person name="Xu Q."/>
            <person name="Chen L.J."/>
            <person name="Yoshida K."/>
            <person name="Fujiwara S."/>
            <person name="Wang Z.W."/>
            <person name="Zhang Y.Q."/>
            <person name="Mitsuda N."/>
            <person name="Wang M."/>
            <person name="Liu G.H."/>
            <person name="Pecoraro L."/>
            <person name="Huang H.X."/>
            <person name="Xiao X.J."/>
            <person name="Lin M."/>
            <person name="Wu X.Y."/>
            <person name="Wu W.L."/>
            <person name="Chen Y.Y."/>
            <person name="Chang S.B."/>
            <person name="Sakamoto S."/>
            <person name="Ohme-Takagi M."/>
            <person name="Yagi M."/>
            <person name="Zeng S.J."/>
            <person name="Shen C.Y."/>
            <person name="Yeh C.M."/>
            <person name="Luo Y.B."/>
            <person name="Tsai W.C."/>
            <person name="Van de Peer Y."/>
            <person name="Liu Z.J."/>
        </authorList>
    </citation>
    <scope>NUCLEOTIDE SEQUENCE [LARGE SCALE GENOMIC DNA]</scope>
    <source>
        <tissue evidence="5">The whole plant</tissue>
    </source>
</reference>
<dbReference type="InterPro" id="IPR000504">
    <property type="entry name" value="RRM_dom"/>
</dbReference>
<keyword evidence="5" id="KW-0687">Ribonucleoprotein</keyword>
<dbReference type="STRING" id="906689.A0A2I0X460"/>
<evidence type="ECO:0000256" key="1">
    <source>
        <dbReference type="ARBA" id="ARBA00022884"/>
    </source>
</evidence>
<proteinExistence type="predicted"/>
<keyword evidence="6" id="KW-1185">Reference proteome</keyword>
<dbReference type="PROSITE" id="PS50102">
    <property type="entry name" value="RRM"/>
    <property type="match status" value="2"/>
</dbReference>
<protein>
    <submittedName>
        <fullName evidence="5">Heterogeneous nuclear ribonucleoprotein 1</fullName>
    </submittedName>
</protein>
<evidence type="ECO:0000313" key="5">
    <source>
        <dbReference type="EMBL" id="PKU82696.1"/>
    </source>
</evidence>
<dbReference type="InterPro" id="IPR050886">
    <property type="entry name" value="RNA-binding_reg"/>
</dbReference>
<reference evidence="5 6" key="1">
    <citation type="journal article" date="2016" name="Sci. Rep.">
        <title>The Dendrobium catenatum Lindl. genome sequence provides insights into polysaccharide synthase, floral development and adaptive evolution.</title>
        <authorList>
            <person name="Zhang G.Q."/>
            <person name="Xu Q."/>
            <person name="Bian C."/>
            <person name="Tsai W.C."/>
            <person name="Yeh C.M."/>
            <person name="Liu K.W."/>
            <person name="Yoshida K."/>
            <person name="Zhang L.S."/>
            <person name="Chang S.B."/>
            <person name="Chen F."/>
            <person name="Shi Y."/>
            <person name="Su Y.Y."/>
            <person name="Zhang Y.Q."/>
            <person name="Chen L.J."/>
            <person name="Yin Y."/>
            <person name="Lin M."/>
            <person name="Huang H."/>
            <person name="Deng H."/>
            <person name="Wang Z.W."/>
            <person name="Zhu S.L."/>
            <person name="Zhao X."/>
            <person name="Deng C."/>
            <person name="Niu S.C."/>
            <person name="Huang J."/>
            <person name="Wang M."/>
            <person name="Liu G.H."/>
            <person name="Yang H.J."/>
            <person name="Xiao X.J."/>
            <person name="Hsiao Y.Y."/>
            <person name="Wu W.L."/>
            <person name="Chen Y.Y."/>
            <person name="Mitsuda N."/>
            <person name="Ohme-Takagi M."/>
            <person name="Luo Y.B."/>
            <person name="Van de Peer Y."/>
            <person name="Liu Z.J."/>
        </authorList>
    </citation>
    <scope>NUCLEOTIDE SEQUENCE [LARGE SCALE GENOMIC DNA]</scope>
    <source>
        <tissue evidence="5">The whole plant</tissue>
    </source>
</reference>
<gene>
    <name evidence="5" type="primary">RNP1</name>
    <name evidence="5" type="ORF">MA16_Dca020275</name>
</gene>
<dbReference type="Pfam" id="PF00076">
    <property type="entry name" value="RRM_1"/>
    <property type="match status" value="2"/>
</dbReference>
<organism evidence="5 6">
    <name type="scientific">Dendrobium catenatum</name>
    <dbReference type="NCBI Taxonomy" id="906689"/>
    <lineage>
        <taxon>Eukaryota</taxon>
        <taxon>Viridiplantae</taxon>
        <taxon>Streptophyta</taxon>
        <taxon>Embryophyta</taxon>
        <taxon>Tracheophyta</taxon>
        <taxon>Spermatophyta</taxon>
        <taxon>Magnoliopsida</taxon>
        <taxon>Liliopsida</taxon>
        <taxon>Asparagales</taxon>
        <taxon>Orchidaceae</taxon>
        <taxon>Epidendroideae</taxon>
        <taxon>Malaxideae</taxon>
        <taxon>Dendrobiinae</taxon>
        <taxon>Dendrobium</taxon>
    </lineage>
</organism>
<keyword evidence="1 2" id="KW-0694">RNA-binding</keyword>
<dbReference type="InterPro" id="IPR012677">
    <property type="entry name" value="Nucleotide-bd_a/b_plait_sf"/>
</dbReference>
<dbReference type="InterPro" id="IPR035979">
    <property type="entry name" value="RBD_domain_sf"/>
</dbReference>
<evidence type="ECO:0000256" key="2">
    <source>
        <dbReference type="PROSITE-ProRule" id="PRU00176"/>
    </source>
</evidence>
<dbReference type="Proteomes" id="UP000233837">
    <property type="component" value="Unassembled WGS sequence"/>
</dbReference>
<dbReference type="PANTHER" id="PTHR48024:SF45">
    <property type="entry name" value="RNA BINDING DOMAIN PROTEIN"/>
    <property type="match status" value="1"/>
</dbReference>